<dbReference type="KEGG" id="vff:VITFI_CDS1828"/>
<reference evidence="1 2" key="1">
    <citation type="submission" date="2017-07" db="EMBL/GenBank/DDBJ databases">
        <title>Complete Genome Sequence of the cosmetic ferment Vitreoscilla filiformis (ATCC15551).</title>
        <authorList>
            <person name="Contreras S."/>
            <person name="Sagory-Zalkind P."/>
            <person name="Blanquart H."/>
            <person name="Iltis A."/>
            <person name="Morand S.C."/>
        </authorList>
    </citation>
    <scope>NUCLEOTIDE SEQUENCE [LARGE SCALE GENOMIC DNA]</scope>
    <source>
        <strain evidence="1 2">ATCC 15551</strain>
    </source>
</reference>
<sequence>MSETVRGTKSVTWERLAGNFTRRAQRVACAGVSAESLVWQQRRAL</sequence>
<dbReference type="Proteomes" id="UP000199729">
    <property type="component" value="Chromosome"/>
</dbReference>
<accession>A0A221KF20</accession>
<dbReference type="AlphaFoldDB" id="A0A221KF20"/>
<name>A0A221KF20_VITFI</name>
<evidence type="ECO:0000313" key="2">
    <source>
        <dbReference type="Proteomes" id="UP000199729"/>
    </source>
</evidence>
<proteinExistence type="predicted"/>
<keyword evidence="2" id="KW-1185">Reference proteome</keyword>
<protein>
    <submittedName>
        <fullName evidence="1">Uncharacterized protein</fullName>
    </submittedName>
</protein>
<dbReference type="EMBL" id="CP022423">
    <property type="protein sequence ID" value="ASM77606.1"/>
    <property type="molecule type" value="Genomic_DNA"/>
</dbReference>
<evidence type="ECO:0000313" key="1">
    <source>
        <dbReference type="EMBL" id="ASM77606.1"/>
    </source>
</evidence>
<organism evidence="1 2">
    <name type="scientific">Vitreoscilla filiformis</name>
    <dbReference type="NCBI Taxonomy" id="63"/>
    <lineage>
        <taxon>Bacteria</taxon>
        <taxon>Pseudomonadati</taxon>
        <taxon>Pseudomonadota</taxon>
        <taxon>Betaproteobacteria</taxon>
        <taxon>Neisseriales</taxon>
        <taxon>Neisseriaceae</taxon>
        <taxon>Vitreoscilla</taxon>
    </lineage>
</organism>
<gene>
    <name evidence="1" type="ORF">VITFI_CDS1828</name>
</gene>